<name>A0ACC0X1W2_9ROSI</name>
<reference evidence="2" key="1">
    <citation type="journal article" date="2023" name="G3 (Bethesda)">
        <title>Genome assembly and association tests identify interacting loci associated with vigor, precocity, and sex in interspecific pistachio rootstocks.</title>
        <authorList>
            <person name="Palmer W."/>
            <person name="Jacygrad E."/>
            <person name="Sagayaradj S."/>
            <person name="Cavanaugh K."/>
            <person name="Han R."/>
            <person name="Bertier L."/>
            <person name="Beede B."/>
            <person name="Kafkas S."/>
            <person name="Golino D."/>
            <person name="Preece J."/>
            <person name="Michelmore R."/>
        </authorList>
    </citation>
    <scope>NUCLEOTIDE SEQUENCE [LARGE SCALE GENOMIC DNA]</scope>
</reference>
<dbReference type="EMBL" id="CM047750">
    <property type="protein sequence ID" value="KAJ0008362.1"/>
    <property type="molecule type" value="Genomic_DNA"/>
</dbReference>
<keyword evidence="2" id="KW-1185">Reference proteome</keyword>
<protein>
    <submittedName>
        <fullName evidence="1">Uncharacterized protein</fullName>
    </submittedName>
</protein>
<proteinExistence type="predicted"/>
<sequence length="116" mass="13152">MRAQSATHLWFILHSMDTLKRHLPFSGQEGLNELKKIAGRFEEKMYIAATSQSDYLRKISLKMLSMESKYQNPMPNSLPSNTAINSDKPLDQGNNIHQNSSLKTQKTSLATWSIPS</sequence>
<organism evidence="1 2">
    <name type="scientific">Pistacia integerrima</name>
    <dbReference type="NCBI Taxonomy" id="434235"/>
    <lineage>
        <taxon>Eukaryota</taxon>
        <taxon>Viridiplantae</taxon>
        <taxon>Streptophyta</taxon>
        <taxon>Embryophyta</taxon>
        <taxon>Tracheophyta</taxon>
        <taxon>Spermatophyta</taxon>
        <taxon>Magnoliopsida</taxon>
        <taxon>eudicotyledons</taxon>
        <taxon>Gunneridae</taxon>
        <taxon>Pentapetalae</taxon>
        <taxon>rosids</taxon>
        <taxon>malvids</taxon>
        <taxon>Sapindales</taxon>
        <taxon>Anacardiaceae</taxon>
        <taxon>Pistacia</taxon>
    </lineage>
</organism>
<evidence type="ECO:0000313" key="1">
    <source>
        <dbReference type="EMBL" id="KAJ0008362.1"/>
    </source>
</evidence>
<gene>
    <name evidence="1" type="ORF">Pint_30226</name>
</gene>
<comment type="caution">
    <text evidence="1">The sequence shown here is derived from an EMBL/GenBank/DDBJ whole genome shotgun (WGS) entry which is preliminary data.</text>
</comment>
<accession>A0ACC0X1W2</accession>
<evidence type="ECO:0000313" key="2">
    <source>
        <dbReference type="Proteomes" id="UP001163603"/>
    </source>
</evidence>
<dbReference type="Proteomes" id="UP001163603">
    <property type="component" value="Chromosome 15"/>
</dbReference>